<keyword evidence="2" id="KW-0812">Transmembrane</keyword>
<accession>A0A7Y9K4R0</accession>
<comment type="caution">
    <text evidence="3">The sequence shown here is derived from an EMBL/GenBank/DDBJ whole genome shotgun (WGS) entry which is preliminary data.</text>
</comment>
<proteinExistence type="predicted"/>
<evidence type="ECO:0000256" key="1">
    <source>
        <dbReference type="SAM" id="Coils"/>
    </source>
</evidence>
<dbReference type="RefSeq" id="WP_179510057.1">
    <property type="nucleotide sequence ID" value="NZ_JACCBY010000006.1"/>
</dbReference>
<feature type="transmembrane region" description="Helical" evidence="2">
    <location>
        <begin position="65"/>
        <end position="83"/>
    </location>
</feature>
<keyword evidence="1" id="KW-0175">Coiled coil</keyword>
<evidence type="ECO:0000313" key="3">
    <source>
        <dbReference type="EMBL" id="NYD91640.1"/>
    </source>
</evidence>
<dbReference type="Proteomes" id="UP000517753">
    <property type="component" value="Unassembled WGS sequence"/>
</dbReference>
<name>A0A7Y9K4R0_9SPHN</name>
<gene>
    <name evidence="3" type="ORF">HD841_003456</name>
</gene>
<dbReference type="EMBL" id="JACCBY010000006">
    <property type="protein sequence ID" value="NYD91640.1"/>
    <property type="molecule type" value="Genomic_DNA"/>
</dbReference>
<evidence type="ECO:0000256" key="2">
    <source>
        <dbReference type="SAM" id="Phobius"/>
    </source>
</evidence>
<keyword evidence="4" id="KW-1185">Reference proteome</keyword>
<feature type="coiled-coil region" evidence="1">
    <location>
        <begin position="89"/>
        <end position="116"/>
    </location>
</feature>
<protein>
    <submittedName>
        <fullName evidence="3">Uncharacterized protein</fullName>
    </submittedName>
</protein>
<organism evidence="3 4">
    <name type="scientific">Sphingomonas melonis</name>
    <dbReference type="NCBI Taxonomy" id="152682"/>
    <lineage>
        <taxon>Bacteria</taxon>
        <taxon>Pseudomonadati</taxon>
        <taxon>Pseudomonadota</taxon>
        <taxon>Alphaproteobacteria</taxon>
        <taxon>Sphingomonadales</taxon>
        <taxon>Sphingomonadaceae</taxon>
        <taxon>Sphingomonas</taxon>
    </lineage>
</organism>
<evidence type="ECO:0000313" key="4">
    <source>
        <dbReference type="Proteomes" id="UP000517753"/>
    </source>
</evidence>
<keyword evidence="2" id="KW-1133">Transmembrane helix</keyword>
<sequence>MSSLSTAIDDDNTAFLRFTRELQGAFVEYGPTVLVALCGIGWAVFRDYLLKPTVPETWPHFLVRLAAVVALSAAGIIGAMLTYKRSGSIRALKSEKSELEKQVEQSQEQLVSLVRNAREAWRHRLAHIAQAMTLPNSFRISIYRYSASTDTFNMLGRYAAIPRYNATGRGVYTADSGCIGAAWESADMESFAENLPADPEEYIKENCENWGFDDETARNLTMKSRSIYAYTVMDAMGIDRIAVIVFESTDTNAANKDDLRKAVTANYRRQLLSDLESLKFIEPSPDLASRKGF</sequence>
<feature type="transmembrane region" description="Helical" evidence="2">
    <location>
        <begin position="26"/>
        <end position="45"/>
    </location>
</feature>
<dbReference type="AlphaFoldDB" id="A0A7Y9K4R0"/>
<keyword evidence="2" id="KW-0472">Membrane</keyword>
<reference evidence="3 4" key="1">
    <citation type="submission" date="2020-08" db="EMBL/GenBank/DDBJ databases">
        <title>The Agave Microbiome: Exploring the role of microbial communities in plant adaptations to desert environments.</title>
        <authorList>
            <person name="Partida-Martinez L.P."/>
        </authorList>
    </citation>
    <scope>NUCLEOTIDE SEQUENCE [LARGE SCALE GENOMIC DNA]</scope>
    <source>
        <strain evidence="3 4">AS2.3</strain>
    </source>
</reference>